<name>A0ABP8RET6_9PSEU</name>
<dbReference type="InterPro" id="IPR036291">
    <property type="entry name" value="NAD(P)-bd_dom_sf"/>
</dbReference>
<keyword evidence="2 4" id="KW-0560">Oxidoreductase</keyword>
<sequence>MKIVVADANLAPLRAHLEEAFPTGSQVSWPDPLDPAAVAEAVVGAEVLVSGSCPAEVGAAGNALRLVHAAGAGVDGIDVAALPTGTVVANTFHHEDSIAEHVVAATILLRRGFLTQDAALRRDEWASPAYDAGVPWRDSLGAATIGFVGFGHIGARTWDRFRAFGARGVAVTRRGDVDAAARGLEWSGTTDDLGTLLDRADVVVVSAPLTPETTGLIGVAELARMKRSAILVNVGRGPLVEEKALYEALRDGDIAGAAIDVWYGYPATGATAAPSELPFRDLPTVLMTPHSSGLTRQTFMGRAADIAANVRRLAAGEQLVNVVATA</sequence>
<evidence type="ECO:0000313" key="7">
    <source>
        <dbReference type="EMBL" id="GAA4536867.1"/>
    </source>
</evidence>
<dbReference type="SUPFAM" id="SSF52283">
    <property type="entry name" value="Formate/glycerate dehydrogenase catalytic domain-like"/>
    <property type="match status" value="1"/>
</dbReference>
<dbReference type="SUPFAM" id="SSF51735">
    <property type="entry name" value="NAD(P)-binding Rossmann-fold domains"/>
    <property type="match status" value="1"/>
</dbReference>
<gene>
    <name evidence="7" type="ORF">GCM10023175_04340</name>
</gene>
<dbReference type="CDD" id="cd12165">
    <property type="entry name" value="2-Hacid_dh_6"/>
    <property type="match status" value="1"/>
</dbReference>
<feature type="domain" description="D-isomer specific 2-hydroxyacid dehydrogenase catalytic" evidence="5">
    <location>
        <begin position="17"/>
        <end position="323"/>
    </location>
</feature>
<comment type="similarity">
    <text evidence="1 4">Belongs to the D-isomer specific 2-hydroxyacid dehydrogenase family.</text>
</comment>
<dbReference type="RefSeq" id="WP_345412116.1">
    <property type="nucleotide sequence ID" value="NZ_BAABGT010000007.1"/>
</dbReference>
<dbReference type="InterPro" id="IPR050223">
    <property type="entry name" value="D-isomer_2-hydroxyacid_DH"/>
</dbReference>
<dbReference type="InterPro" id="IPR006139">
    <property type="entry name" value="D-isomer_2_OHA_DH_cat_dom"/>
</dbReference>
<protein>
    <submittedName>
        <fullName evidence="7">2-hydroxyacid dehydrogenase</fullName>
    </submittedName>
</protein>
<dbReference type="Pfam" id="PF02826">
    <property type="entry name" value="2-Hacid_dh_C"/>
    <property type="match status" value="1"/>
</dbReference>
<dbReference type="EMBL" id="BAABGT010000007">
    <property type="protein sequence ID" value="GAA4536867.1"/>
    <property type="molecule type" value="Genomic_DNA"/>
</dbReference>
<evidence type="ECO:0000256" key="3">
    <source>
        <dbReference type="ARBA" id="ARBA00023027"/>
    </source>
</evidence>
<dbReference type="InterPro" id="IPR029753">
    <property type="entry name" value="D-isomer_DH_CS"/>
</dbReference>
<feature type="domain" description="D-isomer specific 2-hydroxyacid dehydrogenase NAD-binding" evidence="6">
    <location>
        <begin position="105"/>
        <end position="291"/>
    </location>
</feature>
<reference evidence="8" key="1">
    <citation type="journal article" date="2019" name="Int. J. Syst. Evol. Microbiol.">
        <title>The Global Catalogue of Microorganisms (GCM) 10K type strain sequencing project: providing services to taxonomists for standard genome sequencing and annotation.</title>
        <authorList>
            <consortium name="The Broad Institute Genomics Platform"/>
            <consortium name="The Broad Institute Genome Sequencing Center for Infectious Disease"/>
            <person name="Wu L."/>
            <person name="Ma J."/>
        </authorList>
    </citation>
    <scope>NUCLEOTIDE SEQUENCE [LARGE SCALE GENOMIC DNA]</scope>
    <source>
        <strain evidence="8">JCM 17906</strain>
    </source>
</reference>
<evidence type="ECO:0000259" key="5">
    <source>
        <dbReference type="Pfam" id="PF00389"/>
    </source>
</evidence>
<evidence type="ECO:0000259" key="6">
    <source>
        <dbReference type="Pfam" id="PF02826"/>
    </source>
</evidence>
<accession>A0ABP8RET6</accession>
<dbReference type="Gene3D" id="3.40.50.720">
    <property type="entry name" value="NAD(P)-binding Rossmann-like Domain"/>
    <property type="match status" value="2"/>
</dbReference>
<dbReference type="Pfam" id="PF00389">
    <property type="entry name" value="2-Hacid_dh"/>
    <property type="match status" value="1"/>
</dbReference>
<evidence type="ECO:0000256" key="1">
    <source>
        <dbReference type="ARBA" id="ARBA00005854"/>
    </source>
</evidence>
<dbReference type="PROSITE" id="PS00671">
    <property type="entry name" value="D_2_HYDROXYACID_DH_3"/>
    <property type="match status" value="1"/>
</dbReference>
<evidence type="ECO:0000256" key="4">
    <source>
        <dbReference type="RuleBase" id="RU003719"/>
    </source>
</evidence>
<dbReference type="PANTHER" id="PTHR10996:SF178">
    <property type="entry name" value="2-HYDROXYACID DEHYDROGENASE YGL185C-RELATED"/>
    <property type="match status" value="1"/>
</dbReference>
<dbReference type="Proteomes" id="UP001501598">
    <property type="component" value="Unassembled WGS sequence"/>
</dbReference>
<dbReference type="InterPro" id="IPR006140">
    <property type="entry name" value="D-isomer_DH_NAD-bd"/>
</dbReference>
<evidence type="ECO:0000256" key="2">
    <source>
        <dbReference type="ARBA" id="ARBA00023002"/>
    </source>
</evidence>
<keyword evidence="3" id="KW-0520">NAD</keyword>
<comment type="caution">
    <text evidence="7">The sequence shown here is derived from an EMBL/GenBank/DDBJ whole genome shotgun (WGS) entry which is preliminary data.</text>
</comment>
<proteinExistence type="inferred from homology"/>
<evidence type="ECO:0000313" key="8">
    <source>
        <dbReference type="Proteomes" id="UP001501598"/>
    </source>
</evidence>
<keyword evidence="8" id="KW-1185">Reference proteome</keyword>
<dbReference type="PANTHER" id="PTHR10996">
    <property type="entry name" value="2-HYDROXYACID DEHYDROGENASE-RELATED"/>
    <property type="match status" value="1"/>
</dbReference>
<organism evidence="7 8">
    <name type="scientific">Pseudonocardia xishanensis</name>
    <dbReference type="NCBI Taxonomy" id="630995"/>
    <lineage>
        <taxon>Bacteria</taxon>
        <taxon>Bacillati</taxon>
        <taxon>Actinomycetota</taxon>
        <taxon>Actinomycetes</taxon>
        <taxon>Pseudonocardiales</taxon>
        <taxon>Pseudonocardiaceae</taxon>
        <taxon>Pseudonocardia</taxon>
    </lineage>
</organism>